<evidence type="ECO:0000259" key="2">
    <source>
        <dbReference type="Pfam" id="PF13454"/>
    </source>
</evidence>
<sequence length="656" mass="74423">MKAGWPNISPGKAPNCNVPNQIPETNSTMTLNSLKLYPSNEHYDTTSDPEEMAYHIAIIGGGPKGLYGLERLLAFFKAEPPALPVAIHIFNRSPFIGAGDVYRPDQPEYLMMNYSNDYINMWPGDGPSPVVPQPQSFTEWLEKNQEEAAVPDACAKRALVGAYLMDGFEQLRQNCPENVQIHTHEGEVTDVIPEGEVYRLELENASGRSVLDQPFAQLFLTTGHPKPHSGFTELESEPTARQHLANHLIQAVYPVEKQLAEIRPQENVLVKGLGLTFIDAVLALTEGRGGQFTETSEVGLIYHPSGREPHKIYPYSRSGLPMFPRQSSLREPQADLFYFKREKLEEQFKDQPKIDFKTELLPLIDREIIIRYYRVLFRKHGETLELSDDFDRVRAQIDTFHRTHPAEKPFSLDNLLTALPQPALGLHQSFVNQLDNTLEAARQGKEHSPLAAAVATWRDISPVFNDFYSFGRLSPDGQREFLEKYAGHFNRLAYGPPIVNLEKIRAIAAAGILDFSFARSPEIEFRPELDCFMISHPFHPLHTTAYYWLDARIPKVQLSRDVSKLYRNMQERGMIRKYHNTDGQTTFCPGCMDLDHAGHPRDIRGRSQERITAYGTPTEGVTYDNDTLSRQRNDFASEWAKGICKRINAEASANQR</sequence>
<dbReference type="Proteomes" id="UP000223913">
    <property type="component" value="Unassembled WGS sequence"/>
</dbReference>
<evidence type="ECO:0000256" key="1">
    <source>
        <dbReference type="SAM" id="MobiDB-lite"/>
    </source>
</evidence>
<protein>
    <recommendedName>
        <fullName evidence="2">FAD-dependent urate hydroxylase HpyO/Asp monooxygenase CreE-like FAD/NAD(P)-binding domain-containing protein</fullName>
    </recommendedName>
</protein>
<dbReference type="AlphaFoldDB" id="A0A2D0NBE8"/>
<dbReference type="OrthoDB" id="6309046at2"/>
<comment type="caution">
    <text evidence="3">The sequence shown here is derived from an EMBL/GenBank/DDBJ whole genome shotgun (WGS) entry which is preliminary data.</text>
</comment>
<gene>
    <name evidence="3" type="ORF">CRP01_14665</name>
</gene>
<accession>A0A2D0NBE8</accession>
<dbReference type="InterPro" id="IPR052189">
    <property type="entry name" value="L-asp_N-monooxygenase_NS-form"/>
</dbReference>
<reference evidence="3 4" key="1">
    <citation type="submission" date="2017-10" db="EMBL/GenBank/DDBJ databases">
        <title>The draft genome sequence of Lewinella nigricans NBRC 102662.</title>
        <authorList>
            <person name="Wang K."/>
        </authorList>
    </citation>
    <scope>NUCLEOTIDE SEQUENCE [LARGE SCALE GENOMIC DNA]</scope>
    <source>
        <strain evidence="3 4">NBRC 102662</strain>
    </source>
</reference>
<organism evidence="3 4">
    <name type="scientific">Flavilitoribacter nigricans (strain ATCC 23147 / DSM 23189 / NBRC 102662 / NCIMB 1420 / SS-2)</name>
    <name type="common">Lewinella nigricans</name>
    <dbReference type="NCBI Taxonomy" id="1122177"/>
    <lineage>
        <taxon>Bacteria</taxon>
        <taxon>Pseudomonadati</taxon>
        <taxon>Bacteroidota</taxon>
        <taxon>Saprospiria</taxon>
        <taxon>Saprospirales</taxon>
        <taxon>Lewinellaceae</taxon>
        <taxon>Flavilitoribacter</taxon>
    </lineage>
</organism>
<feature type="region of interest" description="Disordered" evidence="1">
    <location>
        <begin position="1"/>
        <end position="22"/>
    </location>
</feature>
<name>A0A2D0NBE8_FLAN2</name>
<proteinExistence type="predicted"/>
<dbReference type="InterPro" id="IPR038732">
    <property type="entry name" value="HpyO/CreE_NAD-binding"/>
</dbReference>
<dbReference type="InterPro" id="IPR036188">
    <property type="entry name" value="FAD/NAD-bd_sf"/>
</dbReference>
<feature type="domain" description="FAD-dependent urate hydroxylase HpyO/Asp monooxygenase CreE-like FAD/NAD(P)-binding" evidence="2">
    <location>
        <begin position="57"/>
        <end position="224"/>
    </location>
</feature>
<evidence type="ECO:0000313" key="4">
    <source>
        <dbReference type="Proteomes" id="UP000223913"/>
    </source>
</evidence>
<keyword evidence="4" id="KW-1185">Reference proteome</keyword>
<dbReference type="PANTHER" id="PTHR40254">
    <property type="entry name" value="BLR0577 PROTEIN"/>
    <property type="match status" value="1"/>
</dbReference>
<dbReference type="Pfam" id="PF13454">
    <property type="entry name" value="NAD_binding_9"/>
    <property type="match status" value="1"/>
</dbReference>
<dbReference type="SUPFAM" id="SSF51905">
    <property type="entry name" value="FAD/NAD(P)-binding domain"/>
    <property type="match status" value="1"/>
</dbReference>
<dbReference type="PANTHER" id="PTHR40254:SF1">
    <property type="entry name" value="BLR0577 PROTEIN"/>
    <property type="match status" value="1"/>
</dbReference>
<dbReference type="EMBL" id="PDUD01000020">
    <property type="protein sequence ID" value="PHN05716.1"/>
    <property type="molecule type" value="Genomic_DNA"/>
</dbReference>
<evidence type="ECO:0000313" key="3">
    <source>
        <dbReference type="EMBL" id="PHN05716.1"/>
    </source>
</evidence>